<dbReference type="InterPro" id="IPR007432">
    <property type="entry name" value="DUF480"/>
</dbReference>
<dbReference type="PANTHER" id="PTHR38768:SF1">
    <property type="entry name" value="UPF0502 PROTEIN YCEH"/>
    <property type="match status" value="1"/>
</dbReference>
<feature type="domain" description="Methyltransferase" evidence="2">
    <location>
        <begin position="242"/>
        <end position="334"/>
    </location>
</feature>
<comment type="caution">
    <text evidence="3">The sequence shown here is derived from an EMBL/GenBank/DDBJ whole genome shotgun (WGS) entry which is preliminary data.</text>
</comment>
<accession>A0A077M8F1</accession>
<evidence type="ECO:0000313" key="4">
    <source>
        <dbReference type="Proteomes" id="UP000035720"/>
    </source>
</evidence>
<evidence type="ECO:0000259" key="2">
    <source>
        <dbReference type="Pfam" id="PF13649"/>
    </source>
</evidence>
<dbReference type="PANTHER" id="PTHR38768">
    <property type="entry name" value="UPF0502 PROTEIN YCEH"/>
    <property type="match status" value="1"/>
</dbReference>
<dbReference type="InterPro" id="IPR041698">
    <property type="entry name" value="Methyltransf_25"/>
</dbReference>
<dbReference type="InterPro" id="IPR029063">
    <property type="entry name" value="SAM-dependent_MTases_sf"/>
</dbReference>
<proteinExistence type="inferred from homology"/>
<dbReference type="InterPro" id="IPR036388">
    <property type="entry name" value="WH-like_DNA-bd_sf"/>
</dbReference>
<dbReference type="SUPFAM" id="SSF53335">
    <property type="entry name" value="S-adenosyl-L-methionine-dependent methyltransferases"/>
    <property type="match status" value="1"/>
</dbReference>
<comment type="similarity">
    <text evidence="1">Belongs to the UPF0502 family.</text>
</comment>
<keyword evidence="4" id="KW-1185">Reference proteome</keyword>
<dbReference type="Pfam" id="PF13649">
    <property type="entry name" value="Methyltransf_25"/>
    <property type="match status" value="1"/>
</dbReference>
<dbReference type="Proteomes" id="UP000035720">
    <property type="component" value="Unassembled WGS sequence"/>
</dbReference>
<gene>
    <name evidence="3" type="ORF">BN13_220024</name>
</gene>
<dbReference type="OrthoDB" id="9805171at2"/>
<name>A0A077M8F1_9MICO</name>
<dbReference type="AlphaFoldDB" id="A0A077M8F1"/>
<dbReference type="RefSeq" id="WP_048545084.1">
    <property type="nucleotide sequence ID" value="NZ_HF571038.1"/>
</dbReference>
<sequence length="411" mass="44098">MDGDSAGLPVLDAAEQRILGALLEKQVTVPASYPLSLNALQTACNQATSRDPVTDYATNDIEAVCRALKDRSLVRFVWAGTGARVVKFHQRLEEALGLAPDERALITLLLLRGAQAPGELKTRAERLHSFADRGEVEAVLTRLADRPAPLVRELPRRPGQHDSRWIHLLGPVATGDTPGPAEPTVDRNAVLGDGPSARDNRVRAAYDACAQAYAEGTARDLRDQPFDRWLLERIAAAADGPVVDIGSGPGHVAAHLADCGAEVSGVDLSTAMVAVARARYPQIGFDVGDFSRLLRPPHASAWGAVTAWYAFVHLAESELADTLAGLARIIAPDGVIAFAVHIGAEIRHEREVFGVPVDLDVVLHDRHVALEATRQAGLTDIESYLRSPMPGEVPTDRLYVLARPGTDRGNA</sequence>
<dbReference type="CDD" id="cd02440">
    <property type="entry name" value="AdoMet_MTases"/>
    <property type="match status" value="1"/>
</dbReference>
<dbReference type="SUPFAM" id="SSF46785">
    <property type="entry name" value="Winged helix' DNA-binding domain"/>
    <property type="match status" value="2"/>
</dbReference>
<protein>
    <recommendedName>
        <fullName evidence="2">Methyltransferase domain-containing protein</fullName>
    </recommendedName>
</protein>
<dbReference type="HAMAP" id="MF_01584">
    <property type="entry name" value="UPF0502"/>
    <property type="match status" value="1"/>
</dbReference>
<dbReference type="EMBL" id="CAJC01000131">
    <property type="protein sequence ID" value="CCI52839.1"/>
    <property type="molecule type" value="Genomic_DNA"/>
</dbReference>
<organism evidence="3 4">
    <name type="scientific">Nostocoides jenkinsii Ben 74</name>
    <dbReference type="NCBI Taxonomy" id="1193518"/>
    <lineage>
        <taxon>Bacteria</taxon>
        <taxon>Bacillati</taxon>
        <taxon>Actinomycetota</taxon>
        <taxon>Actinomycetes</taxon>
        <taxon>Micrococcales</taxon>
        <taxon>Intrasporangiaceae</taxon>
        <taxon>Nostocoides</taxon>
    </lineage>
</organism>
<evidence type="ECO:0000256" key="1">
    <source>
        <dbReference type="HAMAP-Rule" id="MF_01584"/>
    </source>
</evidence>
<dbReference type="Gene3D" id="3.40.50.150">
    <property type="entry name" value="Vaccinia Virus protein VP39"/>
    <property type="match status" value="1"/>
</dbReference>
<dbReference type="Pfam" id="PF04337">
    <property type="entry name" value="DUF480"/>
    <property type="match status" value="1"/>
</dbReference>
<evidence type="ECO:0000313" key="3">
    <source>
        <dbReference type="EMBL" id="CCI52839.1"/>
    </source>
</evidence>
<dbReference type="STRING" id="1193518.BN13_220024"/>
<dbReference type="InterPro" id="IPR036390">
    <property type="entry name" value="WH_DNA-bd_sf"/>
</dbReference>
<dbReference type="Gene3D" id="1.10.10.10">
    <property type="entry name" value="Winged helix-like DNA-binding domain superfamily/Winged helix DNA-binding domain"/>
    <property type="match status" value="2"/>
</dbReference>
<reference evidence="3 4" key="1">
    <citation type="journal article" date="2013" name="ISME J.">
        <title>A metabolic model for members of the genus Tetrasphaera involved in enhanced biological phosphorus removal.</title>
        <authorList>
            <person name="Kristiansen R."/>
            <person name="Nguyen H.T.T."/>
            <person name="Saunders A.M."/>
            <person name="Nielsen J.L."/>
            <person name="Wimmer R."/>
            <person name="Le V.Q."/>
            <person name="McIlroy S.J."/>
            <person name="Petrovski S."/>
            <person name="Seviour R.J."/>
            <person name="Calteau A."/>
            <person name="Nielsen K.L."/>
            <person name="Nielsen P.H."/>
        </authorList>
    </citation>
    <scope>NUCLEOTIDE SEQUENCE [LARGE SCALE GENOMIC DNA]</scope>
    <source>
        <strain evidence="3 4">Ben 74</strain>
    </source>
</reference>